<name>A0A365YQM2_9MICC</name>
<dbReference type="FunFam" id="3.40.640.10:FF:000084">
    <property type="entry name" value="IscS-like cysteine desulfurase"/>
    <property type="match status" value="1"/>
</dbReference>
<evidence type="ECO:0000313" key="13">
    <source>
        <dbReference type="Proteomes" id="UP000477543"/>
    </source>
</evidence>
<protein>
    <submittedName>
        <fullName evidence="10">Aminotransferase class V-fold PLP-dependent enzyme</fullName>
    </submittedName>
    <submittedName>
        <fullName evidence="11">Cysteine desulfurase</fullName>
    </submittedName>
</protein>
<dbReference type="InterPro" id="IPR016454">
    <property type="entry name" value="Cysteine_dSase"/>
</dbReference>
<dbReference type="GO" id="GO:0008483">
    <property type="term" value="F:transaminase activity"/>
    <property type="evidence" value="ECO:0007669"/>
    <property type="project" value="UniProtKB-KW"/>
</dbReference>
<feature type="domain" description="Aminotransferase class V" evidence="9">
    <location>
        <begin position="6"/>
        <end position="379"/>
    </location>
</feature>
<dbReference type="EMBL" id="WYDN01000001">
    <property type="protein sequence ID" value="NAZ14537.1"/>
    <property type="molecule type" value="Genomic_DNA"/>
</dbReference>
<dbReference type="SUPFAM" id="SSF53383">
    <property type="entry name" value="PLP-dependent transferases"/>
    <property type="match status" value="1"/>
</dbReference>
<gene>
    <name evidence="11" type="ORF">C1H84_02895</name>
    <name evidence="10" type="ORF">GT020_00400</name>
</gene>
<dbReference type="PANTHER" id="PTHR11601:SF34">
    <property type="entry name" value="CYSTEINE DESULFURASE"/>
    <property type="match status" value="1"/>
</dbReference>
<evidence type="ECO:0000256" key="2">
    <source>
        <dbReference type="ARBA" id="ARBA00006490"/>
    </source>
</evidence>
<comment type="similarity">
    <text evidence="2">Belongs to the class-V pyridoxal-phosphate-dependent aminotransferase family. NifS/IscS subfamily.</text>
</comment>
<evidence type="ECO:0000313" key="12">
    <source>
        <dbReference type="Proteomes" id="UP000252167"/>
    </source>
</evidence>
<comment type="caution">
    <text evidence="11">The sequence shown here is derived from an EMBL/GenBank/DDBJ whole genome shotgun (WGS) entry which is preliminary data.</text>
</comment>
<dbReference type="PIRSF" id="PIRSF005572">
    <property type="entry name" value="NifS"/>
    <property type="match status" value="1"/>
</dbReference>
<dbReference type="AlphaFoldDB" id="A0A365YQM2"/>
<keyword evidence="10" id="KW-0032">Aminotransferase</keyword>
<evidence type="ECO:0000256" key="6">
    <source>
        <dbReference type="ARBA" id="ARBA00023004"/>
    </source>
</evidence>
<dbReference type="Proteomes" id="UP000252167">
    <property type="component" value="Unassembled WGS sequence"/>
</dbReference>
<evidence type="ECO:0000256" key="3">
    <source>
        <dbReference type="ARBA" id="ARBA00022679"/>
    </source>
</evidence>
<dbReference type="InterPro" id="IPR015422">
    <property type="entry name" value="PyrdxlP-dep_Trfase_small"/>
</dbReference>
<dbReference type="GO" id="GO:0031071">
    <property type="term" value="F:cysteine desulfurase activity"/>
    <property type="evidence" value="ECO:0007669"/>
    <property type="project" value="UniProtKB-EC"/>
</dbReference>
<dbReference type="Pfam" id="PF00266">
    <property type="entry name" value="Aminotran_5"/>
    <property type="match status" value="1"/>
</dbReference>
<evidence type="ECO:0000259" key="9">
    <source>
        <dbReference type="Pfam" id="PF00266"/>
    </source>
</evidence>
<dbReference type="GO" id="GO:0051536">
    <property type="term" value="F:iron-sulfur cluster binding"/>
    <property type="evidence" value="ECO:0007669"/>
    <property type="project" value="UniProtKB-KW"/>
</dbReference>
<keyword evidence="12" id="KW-1185">Reference proteome</keyword>
<keyword evidence="4" id="KW-0479">Metal-binding</keyword>
<evidence type="ECO:0000256" key="7">
    <source>
        <dbReference type="ARBA" id="ARBA00023014"/>
    </source>
</evidence>
<reference evidence="11 12" key="1">
    <citation type="submission" date="2018-01" db="EMBL/GenBank/DDBJ databases">
        <title>Glutamicibacter soli strain NHPC-3 Whole genome sequence and assembly.</title>
        <authorList>
            <person name="Choudhury P."/>
            <person name="Gupta D."/>
            <person name="Sengupta K."/>
            <person name="Jawed A."/>
            <person name="Sultana N."/>
            <person name="Saha P."/>
        </authorList>
    </citation>
    <scope>NUCLEOTIDE SEQUENCE [LARGE SCALE GENOMIC DNA]</scope>
    <source>
        <strain evidence="11 12">NHPC-3</strain>
    </source>
</reference>
<dbReference type="EMBL" id="POAF01000001">
    <property type="protein sequence ID" value="RBM04244.1"/>
    <property type="molecule type" value="Genomic_DNA"/>
</dbReference>
<accession>A0A365YQM2</accession>
<keyword evidence="5" id="KW-0663">Pyridoxal phosphate</keyword>
<comment type="cofactor">
    <cofactor evidence="1">
        <name>pyridoxal 5'-phosphate</name>
        <dbReference type="ChEBI" id="CHEBI:597326"/>
    </cofactor>
</comment>
<evidence type="ECO:0000313" key="10">
    <source>
        <dbReference type="EMBL" id="NAZ14537.1"/>
    </source>
</evidence>
<dbReference type="Proteomes" id="UP000477543">
    <property type="component" value="Unassembled WGS sequence"/>
</dbReference>
<dbReference type="Gene3D" id="3.40.640.10">
    <property type="entry name" value="Type I PLP-dependent aspartate aminotransferase-like (Major domain)"/>
    <property type="match status" value="1"/>
</dbReference>
<dbReference type="Gene3D" id="1.10.260.50">
    <property type="match status" value="1"/>
</dbReference>
<proteinExistence type="inferred from homology"/>
<dbReference type="RefSeq" id="WP_047119522.1">
    <property type="nucleotide sequence ID" value="NZ_CM125969.1"/>
</dbReference>
<dbReference type="InterPro" id="IPR015424">
    <property type="entry name" value="PyrdxlP-dep_Trfase"/>
</dbReference>
<evidence type="ECO:0000256" key="5">
    <source>
        <dbReference type="ARBA" id="ARBA00022898"/>
    </source>
</evidence>
<reference evidence="10 13" key="2">
    <citation type="submission" date="2020-01" db="EMBL/GenBank/DDBJ databases">
        <title>Glutamicibacter soli M275.</title>
        <authorList>
            <person name="Meng X."/>
        </authorList>
    </citation>
    <scope>NUCLEOTIDE SEQUENCE [LARGE SCALE GENOMIC DNA]</scope>
    <source>
        <strain evidence="10 13">M275</strain>
    </source>
</reference>
<dbReference type="InterPro" id="IPR015421">
    <property type="entry name" value="PyrdxlP-dep_Trfase_major"/>
</dbReference>
<evidence type="ECO:0000256" key="4">
    <source>
        <dbReference type="ARBA" id="ARBA00022723"/>
    </source>
</evidence>
<organism evidence="11 12">
    <name type="scientific">Glutamicibacter soli</name>
    <dbReference type="NCBI Taxonomy" id="453836"/>
    <lineage>
        <taxon>Bacteria</taxon>
        <taxon>Bacillati</taxon>
        <taxon>Actinomycetota</taxon>
        <taxon>Actinomycetes</taxon>
        <taxon>Micrococcales</taxon>
        <taxon>Micrococcaceae</taxon>
        <taxon>Glutamicibacter</taxon>
    </lineage>
</organism>
<comment type="catalytic activity">
    <reaction evidence="8">
        <text>(sulfur carrier)-H + L-cysteine = (sulfur carrier)-SH + L-alanine</text>
        <dbReference type="Rhea" id="RHEA:43892"/>
        <dbReference type="Rhea" id="RHEA-COMP:14737"/>
        <dbReference type="Rhea" id="RHEA-COMP:14739"/>
        <dbReference type="ChEBI" id="CHEBI:29917"/>
        <dbReference type="ChEBI" id="CHEBI:35235"/>
        <dbReference type="ChEBI" id="CHEBI:57972"/>
        <dbReference type="ChEBI" id="CHEBI:64428"/>
        <dbReference type="EC" id="2.8.1.7"/>
    </reaction>
</comment>
<keyword evidence="3 10" id="KW-0808">Transferase</keyword>
<dbReference type="Gene3D" id="3.90.1150.10">
    <property type="entry name" value="Aspartate Aminotransferase, domain 1"/>
    <property type="match status" value="1"/>
</dbReference>
<evidence type="ECO:0000256" key="1">
    <source>
        <dbReference type="ARBA" id="ARBA00001933"/>
    </source>
</evidence>
<dbReference type="GO" id="GO:0046872">
    <property type="term" value="F:metal ion binding"/>
    <property type="evidence" value="ECO:0007669"/>
    <property type="project" value="UniProtKB-KW"/>
</dbReference>
<evidence type="ECO:0000256" key="8">
    <source>
        <dbReference type="ARBA" id="ARBA00050776"/>
    </source>
</evidence>
<dbReference type="InterPro" id="IPR000192">
    <property type="entry name" value="Aminotrans_V_dom"/>
</dbReference>
<sequence length="411" mass="42987">MNTSAVYLDHAATTDMTPAALAAITAQFAATGNPSSLHAAGRRANRVVDDARIAIAAAAGAHSSELIFTSGGTESDNLALKGLFWNRVDSNPAARMILVSGIEHHAVLDTVTWLAEHEQAELCWMPVDADGVLDLDGVRALLDEHHERIALGTIMWANNEVGTVQPVPEFAALLAGYGIPAHSDAVQAFGAVPTDFAASKLAAMSISAHKIGGPVGIGGLLVRRDVTLMPVQHGGGHERKMRSGTLNAAAAAGFAAAATEVAEHLAEEAARLSGLREYAVQRISQLVPEAVLNGPRDAENRGARLPGNLHFTFPECEGDSLLFVLDMLGIASSTGSACTAGVPQPSHVLLAMGRDARSARSVQRFTLGHRSTRADVDALLEALPQAYERARKAGMAADESSIHTAGTGFTR</sequence>
<keyword evidence="7" id="KW-0411">Iron-sulfur</keyword>
<dbReference type="PANTHER" id="PTHR11601">
    <property type="entry name" value="CYSTEINE DESULFURYLASE FAMILY MEMBER"/>
    <property type="match status" value="1"/>
</dbReference>
<keyword evidence="6" id="KW-0408">Iron</keyword>
<evidence type="ECO:0000313" key="11">
    <source>
        <dbReference type="EMBL" id="RBM04244.1"/>
    </source>
</evidence>